<dbReference type="Pfam" id="PF17784">
    <property type="entry name" value="Sulfotransfer_4"/>
    <property type="match status" value="1"/>
</dbReference>
<gene>
    <name evidence="1" type="ORF">X801_02804</name>
</gene>
<dbReference type="Gene3D" id="3.40.50.300">
    <property type="entry name" value="P-loop containing nucleotide triphosphate hydrolases"/>
    <property type="match status" value="1"/>
</dbReference>
<name>A0A1S8X3J4_OPIVI</name>
<sequence>MENEDVVKDMGFRKGEKTEKLNPSCLFPGLSASGHRSSEKSKLLVIGVGLMRTGTTSLKKALEMLYDRPCYHMSDVFGCHKEAHIKAWLWAFDQTAITAGHIPREFWDAVYGNCCAAIDYPTCAFYKQLMDVYPEAKLILTARAPTDWLKSCRATMLSADMLKKPTFGDRLTYWRRGILHLPELHHTMFARTLGSEYRTMTDGELITSYSNWINEVERSVDRNRLLIFQPEAGWGPLCKFLNLPQPDITYPHLNKRDLMVGVLTELINEGKLIEKIILCLAATLVCAISGALLRVTVL</sequence>
<keyword evidence="2" id="KW-1185">Reference proteome</keyword>
<protein>
    <recommendedName>
        <fullName evidence="3">Sulfotransferase domain protein</fullName>
    </recommendedName>
</protein>
<dbReference type="Proteomes" id="UP000243686">
    <property type="component" value="Unassembled WGS sequence"/>
</dbReference>
<dbReference type="PANTHER" id="PTHR36978:SF4">
    <property type="entry name" value="P-LOOP CONTAINING NUCLEOSIDE TRIPHOSPHATE HYDROLASE PROTEIN"/>
    <property type="match status" value="1"/>
</dbReference>
<evidence type="ECO:0000313" key="1">
    <source>
        <dbReference type="EMBL" id="OON21299.1"/>
    </source>
</evidence>
<evidence type="ECO:0008006" key="3">
    <source>
        <dbReference type="Google" id="ProtNLM"/>
    </source>
</evidence>
<organism evidence="1 2">
    <name type="scientific">Opisthorchis viverrini</name>
    <name type="common">Southeast Asian liver fluke</name>
    <dbReference type="NCBI Taxonomy" id="6198"/>
    <lineage>
        <taxon>Eukaryota</taxon>
        <taxon>Metazoa</taxon>
        <taxon>Spiralia</taxon>
        <taxon>Lophotrochozoa</taxon>
        <taxon>Platyhelminthes</taxon>
        <taxon>Trematoda</taxon>
        <taxon>Digenea</taxon>
        <taxon>Opisthorchiida</taxon>
        <taxon>Opisthorchiata</taxon>
        <taxon>Opisthorchiidae</taxon>
        <taxon>Opisthorchis</taxon>
    </lineage>
</organism>
<accession>A0A1S8X3J4</accession>
<dbReference type="InterPro" id="IPR027417">
    <property type="entry name" value="P-loop_NTPase"/>
</dbReference>
<reference evidence="1 2" key="1">
    <citation type="submission" date="2015-03" db="EMBL/GenBank/DDBJ databases">
        <title>Draft genome of the nematode, Opisthorchis viverrini.</title>
        <authorList>
            <person name="Mitreva M."/>
        </authorList>
    </citation>
    <scope>NUCLEOTIDE SEQUENCE [LARGE SCALE GENOMIC DNA]</scope>
    <source>
        <strain evidence="1">Khon Kaen</strain>
    </source>
</reference>
<dbReference type="EMBL" id="KV892188">
    <property type="protein sequence ID" value="OON21299.1"/>
    <property type="molecule type" value="Genomic_DNA"/>
</dbReference>
<dbReference type="InterPro" id="IPR040632">
    <property type="entry name" value="Sulfotransfer_4"/>
</dbReference>
<dbReference type="SUPFAM" id="SSF52540">
    <property type="entry name" value="P-loop containing nucleoside triphosphate hydrolases"/>
    <property type="match status" value="1"/>
</dbReference>
<dbReference type="AlphaFoldDB" id="A0A1S8X3J4"/>
<dbReference type="PANTHER" id="PTHR36978">
    <property type="entry name" value="P-LOOP CONTAINING NUCLEOTIDE TRIPHOSPHATE HYDROLASE"/>
    <property type="match status" value="1"/>
</dbReference>
<evidence type="ECO:0000313" key="2">
    <source>
        <dbReference type="Proteomes" id="UP000243686"/>
    </source>
</evidence>
<proteinExistence type="predicted"/>